<evidence type="ECO:0000313" key="2">
    <source>
        <dbReference type="Proteomes" id="UP000789508"/>
    </source>
</evidence>
<keyword evidence="2" id="KW-1185">Reference proteome</keyword>
<organism evidence="1 2">
    <name type="scientific">Ambispora leptoticha</name>
    <dbReference type="NCBI Taxonomy" id="144679"/>
    <lineage>
        <taxon>Eukaryota</taxon>
        <taxon>Fungi</taxon>
        <taxon>Fungi incertae sedis</taxon>
        <taxon>Mucoromycota</taxon>
        <taxon>Glomeromycotina</taxon>
        <taxon>Glomeromycetes</taxon>
        <taxon>Archaeosporales</taxon>
        <taxon>Ambisporaceae</taxon>
        <taxon>Ambispora</taxon>
    </lineage>
</organism>
<dbReference type="AlphaFoldDB" id="A0A9N8Z8V6"/>
<gene>
    <name evidence="1" type="ORF">ALEPTO_LOCUS2521</name>
</gene>
<protein>
    <submittedName>
        <fullName evidence="1">8104_t:CDS:1</fullName>
    </submittedName>
</protein>
<proteinExistence type="predicted"/>
<name>A0A9N8Z8V6_9GLOM</name>
<evidence type="ECO:0000313" key="1">
    <source>
        <dbReference type="EMBL" id="CAG8481726.1"/>
    </source>
</evidence>
<dbReference type="Proteomes" id="UP000789508">
    <property type="component" value="Unassembled WGS sequence"/>
</dbReference>
<dbReference type="EMBL" id="CAJVPS010000379">
    <property type="protein sequence ID" value="CAG8481726.1"/>
    <property type="molecule type" value="Genomic_DNA"/>
</dbReference>
<accession>A0A9N8Z8V6</accession>
<reference evidence="1" key="1">
    <citation type="submission" date="2021-06" db="EMBL/GenBank/DDBJ databases">
        <authorList>
            <person name="Kallberg Y."/>
            <person name="Tangrot J."/>
            <person name="Rosling A."/>
        </authorList>
    </citation>
    <scope>NUCLEOTIDE SEQUENCE</scope>
    <source>
        <strain evidence="1">FL130A</strain>
    </source>
</reference>
<sequence>PEANKGIQVDCKYRPCNLENLRNDIFAVFKTPALENPAVVFNIMNDGDRYSPRNDVSFREILRLLISKSSLKFTVFIETPSKPFNEWTFPKV</sequence>
<comment type="caution">
    <text evidence="1">The sequence shown here is derived from an EMBL/GenBank/DDBJ whole genome shotgun (WGS) entry which is preliminary data.</text>
</comment>
<feature type="non-terminal residue" evidence="1">
    <location>
        <position position="1"/>
    </location>
</feature>